<feature type="non-terminal residue" evidence="2">
    <location>
        <position position="1"/>
    </location>
</feature>
<reference evidence="2" key="1">
    <citation type="submission" date="2023-10" db="EMBL/GenBank/DDBJ databases">
        <authorList>
            <person name="Chen Y."/>
            <person name="Shah S."/>
            <person name="Dougan E. K."/>
            <person name="Thang M."/>
            <person name="Chan C."/>
        </authorList>
    </citation>
    <scope>NUCLEOTIDE SEQUENCE [LARGE SCALE GENOMIC DNA]</scope>
</reference>
<keyword evidence="3" id="KW-1185">Reference proteome</keyword>
<proteinExistence type="predicted"/>
<protein>
    <submittedName>
        <fullName evidence="2">Uncharacterized protein</fullName>
    </submittedName>
</protein>
<name>A0ABN9SPX4_9DINO</name>
<evidence type="ECO:0000313" key="3">
    <source>
        <dbReference type="Proteomes" id="UP001189429"/>
    </source>
</evidence>
<feature type="non-terminal residue" evidence="2">
    <location>
        <position position="151"/>
    </location>
</feature>
<sequence>DLDIAECNALALHNIEMTIKTANRSEPGPDDLPYAAWANKRGINLLHDVVHDLLYGFLPSTHFSASILAPISKIDEPTDGILTRRKAAQLRPRRFKNADAVIIAASCRRKIHATVAQNAQLFRRELLEGRAAPGQPRAARRGGRGKEPAGK</sequence>
<accession>A0ABN9SPX4</accession>
<evidence type="ECO:0000313" key="2">
    <source>
        <dbReference type="EMBL" id="CAK0833880.1"/>
    </source>
</evidence>
<organism evidence="2 3">
    <name type="scientific">Prorocentrum cordatum</name>
    <dbReference type="NCBI Taxonomy" id="2364126"/>
    <lineage>
        <taxon>Eukaryota</taxon>
        <taxon>Sar</taxon>
        <taxon>Alveolata</taxon>
        <taxon>Dinophyceae</taxon>
        <taxon>Prorocentrales</taxon>
        <taxon>Prorocentraceae</taxon>
        <taxon>Prorocentrum</taxon>
    </lineage>
</organism>
<feature type="region of interest" description="Disordered" evidence="1">
    <location>
        <begin position="130"/>
        <end position="151"/>
    </location>
</feature>
<dbReference type="Proteomes" id="UP001189429">
    <property type="component" value="Unassembled WGS sequence"/>
</dbReference>
<gene>
    <name evidence="2" type="ORF">PCOR1329_LOCUS31447</name>
</gene>
<comment type="caution">
    <text evidence="2">The sequence shown here is derived from an EMBL/GenBank/DDBJ whole genome shotgun (WGS) entry which is preliminary data.</text>
</comment>
<evidence type="ECO:0000256" key="1">
    <source>
        <dbReference type="SAM" id="MobiDB-lite"/>
    </source>
</evidence>
<dbReference type="EMBL" id="CAUYUJ010012403">
    <property type="protein sequence ID" value="CAK0833880.1"/>
    <property type="molecule type" value="Genomic_DNA"/>
</dbReference>